<proteinExistence type="predicted"/>
<dbReference type="Gene3D" id="3.40.50.300">
    <property type="entry name" value="P-loop containing nucleotide triphosphate hydrolases"/>
    <property type="match status" value="1"/>
</dbReference>
<organism evidence="2 3">
    <name type="scientific">Pseudoxanthomonas daejeonensis</name>
    <dbReference type="NCBI Taxonomy" id="266062"/>
    <lineage>
        <taxon>Bacteria</taxon>
        <taxon>Pseudomonadati</taxon>
        <taxon>Pseudomonadota</taxon>
        <taxon>Gammaproteobacteria</taxon>
        <taxon>Lysobacterales</taxon>
        <taxon>Lysobacteraceae</taxon>
        <taxon>Pseudoxanthomonas</taxon>
    </lineage>
</organism>
<accession>A0ABQ6Z759</accession>
<dbReference type="SUPFAM" id="SSF52540">
    <property type="entry name" value="P-loop containing nucleoside triphosphate hydrolases"/>
    <property type="match status" value="1"/>
</dbReference>
<protein>
    <submittedName>
        <fullName evidence="2">ATPase</fullName>
    </submittedName>
</protein>
<gene>
    <name evidence="2" type="ORF">CSC65_08455</name>
</gene>
<dbReference type="InterPro" id="IPR052735">
    <property type="entry name" value="NAD_biosynth-regulator"/>
</dbReference>
<keyword evidence="3" id="KW-1185">Reference proteome</keyword>
<dbReference type="InterPro" id="IPR014729">
    <property type="entry name" value="Rossmann-like_a/b/a_fold"/>
</dbReference>
<dbReference type="Pfam" id="PF13521">
    <property type="entry name" value="AAA_28"/>
    <property type="match status" value="1"/>
</dbReference>
<dbReference type="PANTHER" id="PTHR37512:SF1">
    <property type="entry name" value="NADR_TTD14 AAA DOMAIN-CONTAINING PROTEIN"/>
    <property type="match status" value="1"/>
</dbReference>
<evidence type="ECO:0000259" key="1">
    <source>
        <dbReference type="Pfam" id="PF13521"/>
    </source>
</evidence>
<dbReference type="EMBL" id="PDWN01000007">
    <property type="protein sequence ID" value="KAF1694717.1"/>
    <property type="molecule type" value="Genomic_DNA"/>
</dbReference>
<dbReference type="InterPro" id="IPR027417">
    <property type="entry name" value="P-loop_NTPase"/>
</dbReference>
<evidence type="ECO:0000313" key="3">
    <source>
        <dbReference type="Proteomes" id="UP000788419"/>
    </source>
</evidence>
<dbReference type="SUPFAM" id="SSF52374">
    <property type="entry name" value="Nucleotidylyl transferase"/>
    <property type="match status" value="1"/>
</dbReference>
<evidence type="ECO:0000313" key="2">
    <source>
        <dbReference type="EMBL" id="KAF1694717.1"/>
    </source>
</evidence>
<name>A0ABQ6Z759_9GAMM</name>
<dbReference type="CDD" id="cd02019">
    <property type="entry name" value="NK"/>
    <property type="match status" value="1"/>
</dbReference>
<dbReference type="InterPro" id="IPR038727">
    <property type="entry name" value="NadR/Ttd14_AAA_dom"/>
</dbReference>
<comment type="caution">
    <text evidence="2">The sequence shown here is derived from an EMBL/GenBank/DDBJ whole genome shotgun (WGS) entry which is preliminary data.</text>
</comment>
<reference evidence="2 3" key="1">
    <citation type="submission" date="2017-10" db="EMBL/GenBank/DDBJ databases">
        <title>Whole genome sequencing of members of genus Pseudoxanthomonas.</title>
        <authorList>
            <person name="Kumar S."/>
            <person name="Bansal K."/>
            <person name="Kaur A."/>
            <person name="Patil P."/>
            <person name="Sharma S."/>
            <person name="Patil P.B."/>
        </authorList>
    </citation>
    <scope>NUCLEOTIDE SEQUENCE [LARGE SCALE GENOMIC DNA]</scope>
    <source>
        <strain evidence="2 3">DSM 17801</strain>
    </source>
</reference>
<dbReference type="RefSeq" id="WP_162410146.1">
    <property type="nucleotide sequence ID" value="NZ_PDWN01000007.1"/>
</dbReference>
<dbReference type="Proteomes" id="UP000788419">
    <property type="component" value="Unassembled WGS sequence"/>
</dbReference>
<dbReference type="Gene3D" id="3.40.50.620">
    <property type="entry name" value="HUPs"/>
    <property type="match status" value="1"/>
</dbReference>
<feature type="domain" description="NadR/Ttd14 AAA" evidence="1">
    <location>
        <begin position="183"/>
        <end position="336"/>
    </location>
</feature>
<dbReference type="PANTHER" id="PTHR37512">
    <property type="entry name" value="TRIFUNCTIONAL NAD BIOSYNTHESIS/REGULATOR PROTEIN NADR"/>
    <property type="match status" value="1"/>
</dbReference>
<sequence>MSAFAHGLVVGKFCPLHIGHQLLLNYAQESCEELTVLSYTKPGFPGMDAPRREEWLSALYPRATHWVLDDDRLAAHCRQRGVAVQTLPQNDNGDDVHRQFVAWLLREVIGRPVDVIFTSEAYGPGFAQALSRCQLAIGEPEVSHVSVDMGRRQLPISGTAIRGDLHAHRQWLSPLVYKDFVRRVAIVGGESTGKSTLAVALAQAFGTVHAPEYGRELWEAQGGILAESDLLHIARTQVAREDSLSLTASRFLMCDTTPLTTLLYARAMFGRSDPALDYLAQRGYDRWILCDPDVPFVQDGTRRNDAFRHEQHKQYLEELAARGTRYLRLSGAWDTRIITAIAAVEELDSEPYRDWLSRPYPC</sequence>